<reference evidence="2 3" key="1">
    <citation type="submission" date="2017-08" db="EMBL/GenBank/DDBJ databases">
        <title>Complete genome sequence of Mucilaginibacter sp. strain BJC16-A31.</title>
        <authorList>
            <consortium name="Henan University of Science and Technology"/>
            <person name="You X."/>
        </authorList>
    </citation>
    <scope>NUCLEOTIDE SEQUENCE [LARGE SCALE GENOMIC DNA]</scope>
    <source>
        <strain evidence="2 3">BJC16-A31</strain>
    </source>
</reference>
<keyword evidence="1" id="KW-1133">Transmembrane helix</keyword>
<accession>A0A223P091</accession>
<name>A0A223P091_9SPHI</name>
<dbReference type="AlphaFoldDB" id="A0A223P091"/>
<gene>
    <name evidence="2" type="ORF">MuYL_3489</name>
</gene>
<dbReference type="Proteomes" id="UP000215002">
    <property type="component" value="Chromosome"/>
</dbReference>
<proteinExistence type="predicted"/>
<dbReference type="OrthoDB" id="1449308at2"/>
<protein>
    <submittedName>
        <fullName evidence="2">Uncharacterized protein</fullName>
    </submittedName>
</protein>
<sequence>MEKKSHFEEAKDNPLFKLDVVLMFLWIHDKFTYTIDEIHNGVLTEINSDDNEISLILKKLDKDGYVTTFAGDKFNPDTETTSYINQFCITFDGKIFLKQGGYNLEDIRFREQNTKLETLKSDQIKRDEFLKTLTIWIAVGSVLSAFYYSIEIYKEFHLFLHQHDLYWIWETIPKRTK</sequence>
<dbReference type="RefSeq" id="WP_094571567.1">
    <property type="nucleotide sequence ID" value="NZ_CP022743.1"/>
</dbReference>
<organism evidence="2 3">
    <name type="scientific">Mucilaginibacter xinganensis</name>
    <dbReference type="NCBI Taxonomy" id="1234841"/>
    <lineage>
        <taxon>Bacteria</taxon>
        <taxon>Pseudomonadati</taxon>
        <taxon>Bacteroidota</taxon>
        <taxon>Sphingobacteriia</taxon>
        <taxon>Sphingobacteriales</taxon>
        <taxon>Sphingobacteriaceae</taxon>
        <taxon>Mucilaginibacter</taxon>
    </lineage>
</organism>
<evidence type="ECO:0000313" key="2">
    <source>
        <dbReference type="EMBL" id="ASU35374.1"/>
    </source>
</evidence>
<dbReference type="KEGG" id="muc:MuYL_3489"/>
<feature type="transmembrane region" description="Helical" evidence="1">
    <location>
        <begin position="129"/>
        <end position="150"/>
    </location>
</feature>
<dbReference type="EMBL" id="CP022743">
    <property type="protein sequence ID" value="ASU35374.1"/>
    <property type="molecule type" value="Genomic_DNA"/>
</dbReference>
<keyword evidence="3" id="KW-1185">Reference proteome</keyword>
<evidence type="ECO:0000256" key="1">
    <source>
        <dbReference type="SAM" id="Phobius"/>
    </source>
</evidence>
<keyword evidence="1" id="KW-0472">Membrane</keyword>
<keyword evidence="1" id="KW-0812">Transmembrane</keyword>
<evidence type="ECO:0000313" key="3">
    <source>
        <dbReference type="Proteomes" id="UP000215002"/>
    </source>
</evidence>